<organism evidence="3 4">
    <name type="scientific">Methylorubrum extorquens</name>
    <name type="common">Methylobacterium dichloromethanicum</name>
    <name type="synonym">Methylobacterium extorquens</name>
    <dbReference type="NCBI Taxonomy" id="408"/>
    <lineage>
        <taxon>Bacteria</taxon>
        <taxon>Pseudomonadati</taxon>
        <taxon>Pseudomonadota</taxon>
        <taxon>Alphaproteobacteria</taxon>
        <taxon>Hyphomicrobiales</taxon>
        <taxon>Methylobacteriaceae</taxon>
        <taxon>Methylorubrum</taxon>
    </lineage>
</organism>
<dbReference type="AlphaFoldDB" id="A0A2N9AYK1"/>
<feature type="compositionally biased region" description="Polar residues" evidence="1">
    <location>
        <begin position="1"/>
        <end position="15"/>
    </location>
</feature>
<proteinExistence type="predicted"/>
<accession>A0A2N9AYK1</accession>
<reference evidence="4" key="1">
    <citation type="submission" date="2017-10" db="EMBL/GenBank/DDBJ databases">
        <authorList>
            <person name="Regsiter A."/>
            <person name="William W."/>
        </authorList>
    </citation>
    <scope>NUCLEOTIDE SEQUENCE [LARGE SCALE GENOMIC DNA]</scope>
</reference>
<evidence type="ECO:0000259" key="2">
    <source>
        <dbReference type="Pfam" id="PF09361"/>
    </source>
</evidence>
<feature type="region of interest" description="Disordered" evidence="1">
    <location>
        <begin position="1"/>
        <end position="45"/>
    </location>
</feature>
<dbReference type="EMBL" id="LT962688">
    <property type="protein sequence ID" value="SOR32380.1"/>
    <property type="molecule type" value="Genomic_DNA"/>
</dbReference>
<dbReference type="Pfam" id="PF09361">
    <property type="entry name" value="Phasin_2"/>
    <property type="match status" value="1"/>
</dbReference>
<gene>
    <name evidence="3" type="ORF">TK0001_5821</name>
</gene>
<name>A0A2N9AYK1_METEX</name>
<dbReference type="Proteomes" id="UP000233769">
    <property type="component" value="Chromosome tk0001"/>
</dbReference>
<dbReference type="InterPro" id="IPR018968">
    <property type="entry name" value="Phasin"/>
</dbReference>
<evidence type="ECO:0000313" key="3">
    <source>
        <dbReference type="EMBL" id="SOR32380.1"/>
    </source>
</evidence>
<evidence type="ECO:0000313" key="4">
    <source>
        <dbReference type="Proteomes" id="UP000233769"/>
    </source>
</evidence>
<feature type="domain" description="Phasin" evidence="2">
    <location>
        <begin position="100"/>
        <end position="193"/>
    </location>
</feature>
<evidence type="ECO:0000256" key="1">
    <source>
        <dbReference type="SAM" id="MobiDB-lite"/>
    </source>
</evidence>
<protein>
    <recommendedName>
        <fullName evidence="2">Phasin domain-containing protein</fullName>
    </recommendedName>
</protein>
<sequence length="201" mass="21825">MSNNQNANVGKQNGQDAHIAEAAKANSTHAADTGAEHGKRFADAAQEGFNKTVDLREKATEATKQVMQNGVDTATQQAREAADRFSKTLGFSGEDSERLARESKQNIEAVTRCGTVLSQAFQDTSRNLFDLGQKQFQRNLEGLTKLTRAKSVQEFAAIQSDLMREGLQNMVQDSRAITETSARAVEEASKTFASVTVAPAR</sequence>